<gene>
    <name evidence="4" type="ORF">G7068_04985</name>
</gene>
<dbReference type="AlphaFoldDB" id="A0A6G7XDU0"/>
<dbReference type="RefSeq" id="WP_166289760.1">
    <property type="nucleotide sequence ID" value="NZ_CP049863.1"/>
</dbReference>
<accession>A0A6G7XDU0</accession>
<dbReference type="InterPro" id="IPR008201">
    <property type="entry name" value="HepT-like"/>
</dbReference>
<evidence type="ECO:0008006" key="6">
    <source>
        <dbReference type="Google" id="ProtNLM"/>
    </source>
</evidence>
<sequence length="129" mass="14746">MSGFVARQRVPQEAAEKQIRLADNLLHEVVRLRRRLDRVLSLGYEAFAEPDSDSYDIGSYLVIQLAHLVTQELPGEITDRIAVDDQQGLRAVRNVAAHDYMQMRQALLWETLTVHVPRLLQVIEEALKS</sequence>
<name>A0A6G7XDU0_9MICO</name>
<keyword evidence="2" id="KW-0540">Nuclease</keyword>
<organism evidence="4 5">
    <name type="scientific">Leucobacter viscericola</name>
    <dbReference type="NCBI Taxonomy" id="2714935"/>
    <lineage>
        <taxon>Bacteria</taxon>
        <taxon>Bacillati</taxon>
        <taxon>Actinomycetota</taxon>
        <taxon>Actinomycetes</taxon>
        <taxon>Micrococcales</taxon>
        <taxon>Microbacteriaceae</taxon>
        <taxon>Leucobacter</taxon>
    </lineage>
</organism>
<evidence type="ECO:0000313" key="4">
    <source>
        <dbReference type="EMBL" id="QIK62636.1"/>
    </source>
</evidence>
<proteinExistence type="predicted"/>
<dbReference type="Proteomes" id="UP000502677">
    <property type="component" value="Chromosome"/>
</dbReference>
<dbReference type="GO" id="GO:0016787">
    <property type="term" value="F:hydrolase activity"/>
    <property type="evidence" value="ECO:0007669"/>
    <property type="project" value="UniProtKB-KW"/>
</dbReference>
<keyword evidence="1" id="KW-1277">Toxin-antitoxin system</keyword>
<dbReference type="GO" id="GO:0110001">
    <property type="term" value="C:toxin-antitoxin complex"/>
    <property type="evidence" value="ECO:0007669"/>
    <property type="project" value="InterPro"/>
</dbReference>
<dbReference type="Pfam" id="PF01934">
    <property type="entry name" value="HepT-like"/>
    <property type="match status" value="1"/>
</dbReference>
<dbReference type="GO" id="GO:0004540">
    <property type="term" value="F:RNA nuclease activity"/>
    <property type="evidence" value="ECO:0007669"/>
    <property type="project" value="InterPro"/>
</dbReference>
<evidence type="ECO:0000256" key="3">
    <source>
        <dbReference type="ARBA" id="ARBA00022801"/>
    </source>
</evidence>
<keyword evidence="3" id="KW-0378">Hydrolase</keyword>
<evidence type="ECO:0000313" key="5">
    <source>
        <dbReference type="Proteomes" id="UP000502677"/>
    </source>
</evidence>
<dbReference type="KEGG" id="lvi:G7068_04985"/>
<dbReference type="EMBL" id="CP049863">
    <property type="protein sequence ID" value="QIK62636.1"/>
    <property type="molecule type" value="Genomic_DNA"/>
</dbReference>
<evidence type="ECO:0000256" key="2">
    <source>
        <dbReference type="ARBA" id="ARBA00022722"/>
    </source>
</evidence>
<reference evidence="4 5" key="1">
    <citation type="submission" date="2020-03" db="EMBL/GenBank/DDBJ databases">
        <title>Leucobacter sp. nov., isolated from beetles.</title>
        <authorList>
            <person name="Hyun D.-W."/>
            <person name="Bae J.-W."/>
        </authorList>
    </citation>
    <scope>NUCLEOTIDE SEQUENCE [LARGE SCALE GENOMIC DNA]</scope>
    <source>
        <strain evidence="4 5">HDW9C</strain>
    </source>
</reference>
<keyword evidence="5" id="KW-1185">Reference proteome</keyword>
<evidence type="ECO:0000256" key="1">
    <source>
        <dbReference type="ARBA" id="ARBA00022649"/>
    </source>
</evidence>
<protein>
    <recommendedName>
        <fullName evidence="6">DUF86 domain-containing protein</fullName>
    </recommendedName>
</protein>